<gene>
    <name evidence="10" type="ORF">Tsubulata_003993</name>
</gene>
<dbReference type="GO" id="GO:0016020">
    <property type="term" value="C:membrane"/>
    <property type="evidence" value="ECO:0007669"/>
    <property type="project" value="UniProtKB-SubCell"/>
</dbReference>
<dbReference type="Proteomes" id="UP001141552">
    <property type="component" value="Unassembled WGS sequence"/>
</dbReference>
<evidence type="ECO:0000256" key="3">
    <source>
        <dbReference type="ARBA" id="ARBA00022729"/>
    </source>
</evidence>
<feature type="transmembrane region" description="Helical" evidence="6">
    <location>
        <begin position="318"/>
        <end position="342"/>
    </location>
</feature>
<dbReference type="EMBL" id="JAKUCV010004798">
    <property type="protein sequence ID" value="KAJ4834010.1"/>
    <property type="molecule type" value="Genomic_DNA"/>
</dbReference>
<dbReference type="InterPro" id="IPR053937">
    <property type="entry name" value="GOST_TM"/>
</dbReference>
<reference evidence="10" key="1">
    <citation type="submission" date="2022-02" db="EMBL/GenBank/DDBJ databases">
        <authorList>
            <person name="Henning P.M."/>
            <person name="McCubbin A.G."/>
            <person name="Shore J.S."/>
        </authorList>
    </citation>
    <scope>NUCLEOTIDE SEQUENCE</scope>
    <source>
        <strain evidence="10">F60SS</strain>
        <tissue evidence="10">Leaves</tissue>
    </source>
</reference>
<dbReference type="InterPro" id="IPR054103">
    <property type="entry name" value="CAND6-7_N"/>
</dbReference>
<feature type="transmembrane region" description="Helical" evidence="6">
    <location>
        <begin position="250"/>
        <end position="276"/>
    </location>
</feature>
<keyword evidence="11" id="KW-1185">Reference proteome</keyword>
<keyword evidence="2 6" id="KW-0812">Transmembrane</keyword>
<comment type="subcellular location">
    <subcellularLocation>
        <location evidence="1">Membrane</location>
        <topology evidence="1">Multi-pass membrane protein</topology>
    </subcellularLocation>
</comment>
<protein>
    <submittedName>
        <fullName evidence="10">Uncharacterized protein</fullName>
    </submittedName>
</protein>
<comment type="caution">
    <text evidence="10">The sequence shown here is derived from an EMBL/GenBank/DDBJ whole genome shotgun (WGS) entry which is preliminary data.</text>
</comment>
<evidence type="ECO:0000259" key="9">
    <source>
        <dbReference type="Pfam" id="PF21904"/>
    </source>
</evidence>
<proteinExistence type="predicted"/>
<evidence type="ECO:0000313" key="10">
    <source>
        <dbReference type="EMBL" id="KAJ4834010.1"/>
    </source>
</evidence>
<evidence type="ECO:0000256" key="5">
    <source>
        <dbReference type="ARBA" id="ARBA00023136"/>
    </source>
</evidence>
<dbReference type="PANTHER" id="PTHR21229:SF21">
    <property type="entry name" value="OS04G0508600 PROTEIN"/>
    <property type="match status" value="1"/>
</dbReference>
<feature type="domain" description="GOST seven transmembrane" evidence="8">
    <location>
        <begin position="183"/>
        <end position="424"/>
    </location>
</feature>
<sequence length="448" mass="51581">MQHISSFSDILKNRPILQHLWVLLIACSISFSSCEIKDTHIVEDSRPLILFERFGFADDGHVAISLKDVTWKPKQQKAELDHSSMGFFLARDPSLARIVIESEVNKSFCALSSRYVEPMFTFDQLDKSSSYNGLVSIFVPDEYSLVFGNCQTEFEVSMQVHTEMYNIQHGTKYFLPAGMTILPKLYFVLFTIYVCFFGVWTYVCIRQSDTVDKIHLIMLALLLVKALKMICASEDTMYVNKTGTPHGWDVAFYIFGILKGTMLFTVIILIGTGWSFLKPYLQEREKNVLMTVIPLQVLENVAYVIIDETGPATKDWMTWNQLFLLIDIICCFAVFFPIIWSIKSLQQASKTDGKAARNLEKLILFKQFYVCLVAYLYFTRVVVQSFGALLDYKYEWIPYAVNEGASLAFYVFIFYNFQPIEKNPYLLIDDEAEMAAAQMLEEHVSYEL</sequence>
<dbReference type="Pfam" id="PF06814">
    <property type="entry name" value="GOST_TM"/>
    <property type="match status" value="1"/>
</dbReference>
<dbReference type="InterPro" id="IPR009637">
    <property type="entry name" value="GPR107/GPR108-like"/>
</dbReference>
<keyword evidence="3 7" id="KW-0732">Signal</keyword>
<keyword evidence="4 6" id="KW-1133">Transmembrane helix</keyword>
<feature type="signal peptide" evidence="7">
    <location>
        <begin position="1"/>
        <end position="34"/>
    </location>
</feature>
<name>A0A9Q0FM20_9ROSI</name>
<evidence type="ECO:0000256" key="2">
    <source>
        <dbReference type="ARBA" id="ARBA00022692"/>
    </source>
</evidence>
<evidence type="ECO:0000313" key="11">
    <source>
        <dbReference type="Proteomes" id="UP001141552"/>
    </source>
</evidence>
<dbReference type="GO" id="GO:0005794">
    <property type="term" value="C:Golgi apparatus"/>
    <property type="evidence" value="ECO:0007669"/>
    <property type="project" value="TreeGrafter"/>
</dbReference>
<dbReference type="OrthoDB" id="29657at2759"/>
<reference evidence="10" key="2">
    <citation type="journal article" date="2023" name="Plants (Basel)">
        <title>Annotation of the Turnera subulata (Passifloraceae) Draft Genome Reveals the S-Locus Evolved after the Divergence of Turneroideae from Passifloroideae in a Stepwise Manner.</title>
        <authorList>
            <person name="Henning P.M."/>
            <person name="Roalson E.H."/>
            <person name="Mir W."/>
            <person name="McCubbin A.G."/>
            <person name="Shore J.S."/>
        </authorList>
    </citation>
    <scope>NUCLEOTIDE SEQUENCE</scope>
    <source>
        <strain evidence="10">F60SS</strain>
    </source>
</reference>
<accession>A0A9Q0FM20</accession>
<feature type="transmembrane region" description="Helical" evidence="6">
    <location>
        <begin position="363"/>
        <end position="390"/>
    </location>
</feature>
<feature type="transmembrane region" description="Helical" evidence="6">
    <location>
        <begin position="185"/>
        <end position="205"/>
    </location>
</feature>
<evidence type="ECO:0000256" key="7">
    <source>
        <dbReference type="SAM" id="SignalP"/>
    </source>
</evidence>
<feature type="domain" description="CAND6/7 N-terminal" evidence="9">
    <location>
        <begin position="37"/>
        <end position="166"/>
    </location>
</feature>
<evidence type="ECO:0000256" key="1">
    <source>
        <dbReference type="ARBA" id="ARBA00004141"/>
    </source>
</evidence>
<keyword evidence="5 6" id="KW-0472">Membrane</keyword>
<feature type="transmembrane region" description="Helical" evidence="6">
    <location>
        <begin position="396"/>
        <end position="417"/>
    </location>
</feature>
<feature type="chain" id="PRO_5040119813" evidence="7">
    <location>
        <begin position="35"/>
        <end position="448"/>
    </location>
</feature>
<dbReference type="PANTHER" id="PTHR21229">
    <property type="entry name" value="LUNG SEVEN TRANSMEMBRANE RECEPTOR"/>
    <property type="match status" value="1"/>
</dbReference>
<evidence type="ECO:0000259" key="8">
    <source>
        <dbReference type="Pfam" id="PF06814"/>
    </source>
</evidence>
<evidence type="ECO:0000256" key="4">
    <source>
        <dbReference type="ARBA" id="ARBA00022989"/>
    </source>
</evidence>
<evidence type="ECO:0000256" key="6">
    <source>
        <dbReference type="SAM" id="Phobius"/>
    </source>
</evidence>
<dbReference type="AlphaFoldDB" id="A0A9Q0FM20"/>
<organism evidence="10 11">
    <name type="scientific">Turnera subulata</name>
    <dbReference type="NCBI Taxonomy" id="218843"/>
    <lineage>
        <taxon>Eukaryota</taxon>
        <taxon>Viridiplantae</taxon>
        <taxon>Streptophyta</taxon>
        <taxon>Embryophyta</taxon>
        <taxon>Tracheophyta</taxon>
        <taxon>Spermatophyta</taxon>
        <taxon>Magnoliopsida</taxon>
        <taxon>eudicotyledons</taxon>
        <taxon>Gunneridae</taxon>
        <taxon>Pentapetalae</taxon>
        <taxon>rosids</taxon>
        <taxon>fabids</taxon>
        <taxon>Malpighiales</taxon>
        <taxon>Passifloraceae</taxon>
        <taxon>Turnera</taxon>
    </lineage>
</organism>
<dbReference type="Pfam" id="PF21904">
    <property type="entry name" value="CAND6-7_N"/>
    <property type="match status" value="1"/>
</dbReference>